<sequence>MRIEEEAPQPSSSATPNEDGLKSGPSNINGLISDDKVLENLGNDDLGGSGEGSNENKGVIAESANSSDILNVPSNTPTNFIPKTNLEEEEIHKIDNALNELGKISENEMENGMEKEVTETKSKKNRFVKFIKNIKKILKGRWKKG</sequence>
<comment type="caution">
    <text evidence="1">The sequence shown here is derived from an EMBL/GenBank/DDBJ whole genome shotgun (WGS) entry which is preliminary data.</text>
</comment>
<reference evidence="1" key="1">
    <citation type="submission" date="2021-06" db="EMBL/GenBank/DDBJ databases">
        <authorList>
            <person name="Kallberg Y."/>
            <person name="Tangrot J."/>
            <person name="Rosling A."/>
        </authorList>
    </citation>
    <scope>NUCLEOTIDE SEQUENCE</scope>
    <source>
        <strain evidence="1">CL356</strain>
    </source>
</reference>
<accession>A0ACA9MJH9</accession>
<evidence type="ECO:0000313" key="2">
    <source>
        <dbReference type="Proteomes" id="UP000789525"/>
    </source>
</evidence>
<gene>
    <name evidence="1" type="ORF">ACOLOM_LOCUS6310</name>
</gene>
<proteinExistence type="predicted"/>
<name>A0ACA9MJH9_9GLOM</name>
<keyword evidence="2" id="KW-1185">Reference proteome</keyword>
<dbReference type="EMBL" id="CAJVPT010012830">
    <property type="protein sequence ID" value="CAG8590701.1"/>
    <property type="molecule type" value="Genomic_DNA"/>
</dbReference>
<dbReference type="Proteomes" id="UP000789525">
    <property type="component" value="Unassembled WGS sequence"/>
</dbReference>
<evidence type="ECO:0000313" key="1">
    <source>
        <dbReference type="EMBL" id="CAG8590701.1"/>
    </source>
</evidence>
<organism evidence="1 2">
    <name type="scientific">Acaulospora colombiana</name>
    <dbReference type="NCBI Taxonomy" id="27376"/>
    <lineage>
        <taxon>Eukaryota</taxon>
        <taxon>Fungi</taxon>
        <taxon>Fungi incertae sedis</taxon>
        <taxon>Mucoromycota</taxon>
        <taxon>Glomeromycotina</taxon>
        <taxon>Glomeromycetes</taxon>
        <taxon>Diversisporales</taxon>
        <taxon>Acaulosporaceae</taxon>
        <taxon>Acaulospora</taxon>
    </lineage>
</organism>
<protein>
    <submittedName>
        <fullName evidence="1">2145_t:CDS:1</fullName>
    </submittedName>
</protein>